<evidence type="ECO:0000313" key="7">
    <source>
        <dbReference type="EMBL" id="STZ68827.1"/>
    </source>
</evidence>
<evidence type="ECO:0000256" key="5">
    <source>
        <dbReference type="ARBA" id="ARBA00023049"/>
    </source>
</evidence>
<dbReference type="PANTHER" id="PTHR30471">
    <property type="entry name" value="DNA REPAIR PROTEIN RADC"/>
    <property type="match status" value="1"/>
</dbReference>
<dbReference type="Proteomes" id="UP000255024">
    <property type="component" value="Unassembled WGS sequence"/>
</dbReference>
<sequence>MSDTKKPINAWAEDDRPREKLMLKGKSALSDAELLAILIGSGNKEESAIDLSRRILKDNESSLAELARQSVLNLQRFKGIGEAKAIAIVAALELGQRRRIADKVSRNKIGSSQDVFELMQPKIGELTHEEFWVIFLNNANHVRGVVANHTEPFIKHQLIDTVNISKGGMTGTVVDLRILFKLALEKQATGVILVHNHPSGKLLPSEADLQITKKIKEAGNIMDIAILDHLIITEYDYYSFADHGRF</sequence>
<dbReference type="InterPro" id="IPR046778">
    <property type="entry name" value="UPF0758_N"/>
</dbReference>
<dbReference type="InterPro" id="IPR020891">
    <property type="entry name" value="UPF0758_CS"/>
</dbReference>
<keyword evidence="5" id="KW-0482">Metalloprotease</keyword>
<dbReference type="InterPro" id="IPR001405">
    <property type="entry name" value="UPF0758"/>
</dbReference>
<gene>
    <name evidence="7" type="ORF">NCTC11179_02304</name>
</gene>
<dbReference type="CDD" id="cd08071">
    <property type="entry name" value="MPN_DUF2466"/>
    <property type="match status" value="1"/>
</dbReference>
<name>A0A378U0Y9_MYROD</name>
<dbReference type="PROSITE" id="PS50249">
    <property type="entry name" value="MPN"/>
    <property type="match status" value="1"/>
</dbReference>
<keyword evidence="8" id="KW-1185">Reference proteome</keyword>
<keyword evidence="1" id="KW-0645">Protease</keyword>
<dbReference type="RefSeq" id="WP_115091709.1">
    <property type="nucleotide sequence ID" value="NZ_CP068107.1"/>
</dbReference>
<dbReference type="GO" id="GO:0006508">
    <property type="term" value="P:proteolysis"/>
    <property type="evidence" value="ECO:0007669"/>
    <property type="project" value="UniProtKB-KW"/>
</dbReference>
<evidence type="ECO:0000256" key="4">
    <source>
        <dbReference type="ARBA" id="ARBA00022833"/>
    </source>
</evidence>
<dbReference type="GO" id="GO:0008237">
    <property type="term" value="F:metallopeptidase activity"/>
    <property type="evidence" value="ECO:0007669"/>
    <property type="project" value="UniProtKB-KW"/>
</dbReference>
<dbReference type="InterPro" id="IPR025657">
    <property type="entry name" value="RadC_JAB"/>
</dbReference>
<accession>A0A378U0Y9</accession>
<dbReference type="Pfam" id="PF04002">
    <property type="entry name" value="RadC"/>
    <property type="match status" value="2"/>
</dbReference>
<dbReference type="GO" id="GO:0046872">
    <property type="term" value="F:metal ion binding"/>
    <property type="evidence" value="ECO:0007669"/>
    <property type="project" value="UniProtKB-KW"/>
</dbReference>
<reference evidence="7 8" key="1">
    <citation type="submission" date="2018-06" db="EMBL/GenBank/DDBJ databases">
        <authorList>
            <consortium name="Pathogen Informatics"/>
            <person name="Doyle S."/>
        </authorList>
    </citation>
    <scope>NUCLEOTIDE SEQUENCE [LARGE SCALE GENOMIC DNA]</scope>
    <source>
        <strain evidence="7 8">NCTC11179</strain>
    </source>
</reference>
<evidence type="ECO:0000256" key="2">
    <source>
        <dbReference type="ARBA" id="ARBA00022723"/>
    </source>
</evidence>
<dbReference type="InterPro" id="IPR037518">
    <property type="entry name" value="MPN"/>
</dbReference>
<dbReference type="AlphaFoldDB" id="A0A378U0Y9"/>
<dbReference type="EMBL" id="UGQL01000002">
    <property type="protein sequence ID" value="STZ68827.1"/>
    <property type="molecule type" value="Genomic_DNA"/>
</dbReference>
<organism evidence="7 8">
    <name type="scientific">Myroides odoratus</name>
    <name type="common">Flavobacterium odoratum</name>
    <dbReference type="NCBI Taxonomy" id="256"/>
    <lineage>
        <taxon>Bacteria</taxon>
        <taxon>Pseudomonadati</taxon>
        <taxon>Bacteroidota</taxon>
        <taxon>Flavobacteriia</taxon>
        <taxon>Flavobacteriales</taxon>
        <taxon>Flavobacteriaceae</taxon>
        <taxon>Myroides</taxon>
    </lineage>
</organism>
<dbReference type="Gene3D" id="3.40.140.10">
    <property type="entry name" value="Cytidine Deaminase, domain 2"/>
    <property type="match status" value="2"/>
</dbReference>
<dbReference type="PROSITE" id="PS01302">
    <property type="entry name" value="UPF0758"/>
    <property type="match status" value="1"/>
</dbReference>
<evidence type="ECO:0000256" key="1">
    <source>
        <dbReference type="ARBA" id="ARBA00022670"/>
    </source>
</evidence>
<proteinExistence type="predicted"/>
<evidence type="ECO:0000313" key="8">
    <source>
        <dbReference type="Proteomes" id="UP000255024"/>
    </source>
</evidence>
<keyword evidence="4" id="KW-0862">Zinc</keyword>
<keyword evidence="2" id="KW-0479">Metal-binding</keyword>
<keyword evidence="3" id="KW-0378">Hydrolase</keyword>
<dbReference type="PANTHER" id="PTHR30471:SF3">
    <property type="entry name" value="UPF0758 PROTEIN YEES-RELATED"/>
    <property type="match status" value="1"/>
</dbReference>
<feature type="domain" description="MPN" evidence="6">
    <location>
        <begin position="108"/>
        <end position="246"/>
    </location>
</feature>
<dbReference type="Pfam" id="PF20582">
    <property type="entry name" value="UPF0758_N"/>
    <property type="match status" value="1"/>
</dbReference>
<protein>
    <submittedName>
        <fullName evidence="7">DNA repair protein RadC</fullName>
    </submittedName>
</protein>
<evidence type="ECO:0000256" key="3">
    <source>
        <dbReference type="ARBA" id="ARBA00022801"/>
    </source>
</evidence>
<evidence type="ECO:0000259" key="6">
    <source>
        <dbReference type="PROSITE" id="PS50249"/>
    </source>
</evidence>